<accession>A0ABR0JGH1</accession>
<gene>
    <name evidence="2" type="ORF">LTR69_004220</name>
</gene>
<evidence type="ECO:0000313" key="3">
    <source>
        <dbReference type="Proteomes" id="UP001345691"/>
    </source>
</evidence>
<dbReference type="InterPro" id="IPR013175">
    <property type="entry name" value="INO80_su_Ies4"/>
</dbReference>
<evidence type="ECO:0008006" key="4">
    <source>
        <dbReference type="Google" id="ProtNLM"/>
    </source>
</evidence>
<name>A0ABR0JGH1_9EURO</name>
<comment type="caution">
    <text evidence="2">The sequence shown here is derived from an EMBL/GenBank/DDBJ whole genome shotgun (WGS) entry which is preliminary data.</text>
</comment>
<dbReference type="EMBL" id="JAVRRF010000007">
    <property type="protein sequence ID" value="KAK5063514.1"/>
    <property type="molecule type" value="Genomic_DNA"/>
</dbReference>
<evidence type="ECO:0000256" key="1">
    <source>
        <dbReference type="SAM" id="MobiDB-lite"/>
    </source>
</evidence>
<feature type="compositionally biased region" description="Basic and acidic residues" evidence="1">
    <location>
        <begin position="41"/>
        <end position="51"/>
    </location>
</feature>
<dbReference type="PANTHER" id="PTHR28061:SF1">
    <property type="entry name" value="INO80 COMPLEX SUBUNIT 4"/>
    <property type="match status" value="1"/>
</dbReference>
<dbReference type="PANTHER" id="PTHR28061">
    <property type="entry name" value="INO EIGHTY SUBUNIT 4"/>
    <property type="match status" value="1"/>
</dbReference>
<feature type="region of interest" description="Disordered" evidence="1">
    <location>
        <begin position="203"/>
        <end position="279"/>
    </location>
</feature>
<feature type="region of interest" description="Disordered" evidence="1">
    <location>
        <begin position="1"/>
        <end position="167"/>
    </location>
</feature>
<dbReference type="Pfam" id="PF08193">
    <property type="entry name" value="INO80_Ies4"/>
    <property type="match status" value="1"/>
</dbReference>
<feature type="compositionally biased region" description="Polar residues" evidence="1">
    <location>
        <begin position="81"/>
        <end position="97"/>
    </location>
</feature>
<feature type="compositionally biased region" description="Low complexity" evidence="1">
    <location>
        <begin position="1"/>
        <end position="18"/>
    </location>
</feature>
<sequence>MAVSSSSTPGRSPSAAASKTDKTKKQTKIAILKLSPKILRRFQEPTPKAEEQSTASVASSPPAPAVDDATIVKASEHNDGASESNSTPAPATDSANGDATKKRKPPGAGSKRSLGQMIDTADLPKPRGKPGPKKKPRLEDGAADATTKMSVPAFGPGGQKLGPKANQGAINAGLRALDRSGKPCRKWIKKPFSVKSFTGVAWDLPSWKGNERPVLLNGEDSSETKDISQQSSSDIKPNESDAAMDSNAGDQPDPMILSTPAASSPAPMLPPSSVVAAQG</sequence>
<proteinExistence type="predicted"/>
<protein>
    <recommendedName>
        <fullName evidence="4">INO80 complex subunit 4</fullName>
    </recommendedName>
</protein>
<organism evidence="2 3">
    <name type="scientific">Exophiala sideris</name>
    <dbReference type="NCBI Taxonomy" id="1016849"/>
    <lineage>
        <taxon>Eukaryota</taxon>
        <taxon>Fungi</taxon>
        <taxon>Dikarya</taxon>
        <taxon>Ascomycota</taxon>
        <taxon>Pezizomycotina</taxon>
        <taxon>Eurotiomycetes</taxon>
        <taxon>Chaetothyriomycetidae</taxon>
        <taxon>Chaetothyriales</taxon>
        <taxon>Herpotrichiellaceae</taxon>
        <taxon>Exophiala</taxon>
    </lineage>
</organism>
<dbReference type="Proteomes" id="UP001345691">
    <property type="component" value="Unassembled WGS sequence"/>
</dbReference>
<evidence type="ECO:0000313" key="2">
    <source>
        <dbReference type="EMBL" id="KAK5063514.1"/>
    </source>
</evidence>
<feature type="compositionally biased region" description="Low complexity" evidence="1">
    <location>
        <begin position="257"/>
        <end position="279"/>
    </location>
</feature>
<reference evidence="2 3" key="1">
    <citation type="submission" date="2023-08" db="EMBL/GenBank/DDBJ databases">
        <title>Black Yeasts Isolated from many extreme environments.</title>
        <authorList>
            <person name="Coleine C."/>
            <person name="Stajich J.E."/>
            <person name="Selbmann L."/>
        </authorList>
    </citation>
    <scope>NUCLEOTIDE SEQUENCE [LARGE SCALE GENOMIC DNA]</scope>
    <source>
        <strain evidence="2 3">CCFEE 6328</strain>
    </source>
</reference>
<feature type="compositionally biased region" description="Basic residues" evidence="1">
    <location>
        <begin position="126"/>
        <end position="136"/>
    </location>
</feature>
<feature type="compositionally biased region" description="Low complexity" evidence="1">
    <location>
        <begin position="53"/>
        <end position="69"/>
    </location>
</feature>
<keyword evidence="3" id="KW-1185">Reference proteome</keyword>